<keyword evidence="8" id="KW-0028">Amino-acid biosynthesis</keyword>
<feature type="binding site" evidence="8 10">
    <location>
        <begin position="110"/>
        <end position="111"/>
    </location>
    <ligand>
        <name>substrate</name>
    </ligand>
</feature>
<dbReference type="AlphaFoldDB" id="A0A5R9BLD3"/>
<dbReference type="SUPFAM" id="SSF52304">
    <property type="entry name" value="Type II 3-dehydroquinate dehydratase"/>
    <property type="match status" value="1"/>
</dbReference>
<keyword evidence="6 8" id="KW-0057">Aromatic amino acid biosynthesis</keyword>
<evidence type="ECO:0000313" key="12">
    <source>
        <dbReference type="EMBL" id="TLQ01437.1"/>
    </source>
</evidence>
<dbReference type="Gene3D" id="3.40.50.9100">
    <property type="entry name" value="Dehydroquinase, class II"/>
    <property type="match status" value="1"/>
</dbReference>
<evidence type="ECO:0000256" key="8">
    <source>
        <dbReference type="HAMAP-Rule" id="MF_00169"/>
    </source>
</evidence>
<dbReference type="PANTHER" id="PTHR21272">
    <property type="entry name" value="CATABOLIC 3-DEHYDROQUINASE"/>
    <property type="match status" value="1"/>
</dbReference>
<comment type="function">
    <text evidence="8">Catalyzes a trans-dehydration via an enolate intermediate.</text>
</comment>
<feature type="binding site" evidence="8 10">
    <location>
        <position position="96"/>
    </location>
    <ligand>
        <name>substrate</name>
    </ligand>
</feature>
<dbReference type="NCBIfam" id="TIGR01088">
    <property type="entry name" value="aroQ"/>
    <property type="match status" value="1"/>
</dbReference>
<accession>A0A5R9BLD3</accession>
<dbReference type="RefSeq" id="WP_138251516.1">
    <property type="nucleotide sequence ID" value="NZ_VAVZ01000001.1"/>
</dbReference>
<keyword evidence="13" id="KW-1185">Reference proteome</keyword>
<gene>
    <name evidence="8 12" type="primary">aroQ</name>
    <name evidence="12" type="ORF">FEF26_00160</name>
</gene>
<dbReference type="GO" id="GO:0008652">
    <property type="term" value="P:amino acid biosynthetic process"/>
    <property type="evidence" value="ECO:0007669"/>
    <property type="project" value="UniProtKB-KW"/>
</dbReference>
<dbReference type="CDD" id="cd00466">
    <property type="entry name" value="DHQase_II"/>
    <property type="match status" value="1"/>
</dbReference>
<feature type="active site" description="Proton donor" evidence="8 9">
    <location>
        <position position="109"/>
    </location>
</feature>
<dbReference type="NCBIfam" id="NF003807">
    <property type="entry name" value="PRK05395.1-4"/>
    <property type="match status" value="1"/>
</dbReference>
<comment type="pathway">
    <text evidence="2 8">Metabolic intermediate biosynthesis; chorismate biosynthesis; chorismate from D-erythrose 4-phosphate and phosphoenolpyruvate: step 3/7.</text>
</comment>
<name>A0A5R9BLD3_9MICC</name>
<comment type="catalytic activity">
    <reaction evidence="1 8">
        <text>3-dehydroquinate = 3-dehydroshikimate + H2O</text>
        <dbReference type="Rhea" id="RHEA:21096"/>
        <dbReference type="ChEBI" id="CHEBI:15377"/>
        <dbReference type="ChEBI" id="CHEBI:16630"/>
        <dbReference type="ChEBI" id="CHEBI:32364"/>
        <dbReference type="EC" id="4.2.1.10"/>
    </reaction>
</comment>
<evidence type="ECO:0000256" key="6">
    <source>
        <dbReference type="ARBA" id="ARBA00023141"/>
    </source>
</evidence>
<feature type="binding site" evidence="8 10">
    <location>
        <position position="120"/>
    </location>
    <ligand>
        <name>substrate</name>
    </ligand>
</feature>
<evidence type="ECO:0000256" key="11">
    <source>
        <dbReference type="PIRSR" id="PIRSR001399-3"/>
    </source>
</evidence>
<feature type="active site" description="Proton acceptor" evidence="8 9">
    <location>
        <position position="32"/>
    </location>
</feature>
<dbReference type="GO" id="GO:0019631">
    <property type="term" value="P:quinate catabolic process"/>
    <property type="evidence" value="ECO:0007669"/>
    <property type="project" value="TreeGrafter"/>
</dbReference>
<sequence>MSWEASELMSGRLLIVHGPNLNLLGTREPDVYGTATLEDANDVCRAAAEAGGFAVDIVQSNHEGALVDAIQAAQGTAVGIVINPAAYTHTSVAIADALAAVGLPVVEVHLSNVHAREPFRSHSYVSPHASAVIAGAGIQGYRFAVEHLAALLSD</sequence>
<organism evidence="12 13">
    <name type="scientific">Nesterenkonia salmonea</name>
    <dbReference type="NCBI Taxonomy" id="1804987"/>
    <lineage>
        <taxon>Bacteria</taxon>
        <taxon>Bacillati</taxon>
        <taxon>Actinomycetota</taxon>
        <taxon>Actinomycetes</taxon>
        <taxon>Micrococcales</taxon>
        <taxon>Micrococcaceae</taxon>
        <taxon>Nesterenkonia</taxon>
    </lineage>
</organism>
<dbReference type="GO" id="GO:0003855">
    <property type="term" value="F:3-dehydroquinate dehydratase activity"/>
    <property type="evidence" value="ECO:0007669"/>
    <property type="project" value="UniProtKB-UniRule"/>
</dbReference>
<evidence type="ECO:0000256" key="4">
    <source>
        <dbReference type="ARBA" id="ARBA00011193"/>
    </source>
</evidence>
<reference evidence="12 13" key="1">
    <citation type="submission" date="2019-05" db="EMBL/GenBank/DDBJ databases">
        <title>Nesterenkonia sp. GY074 isolated from the Southern Atlantic Ocean.</title>
        <authorList>
            <person name="Zhang G."/>
        </authorList>
    </citation>
    <scope>NUCLEOTIDE SEQUENCE [LARGE SCALE GENOMIC DNA]</scope>
    <source>
        <strain evidence="12 13">GY074</strain>
    </source>
</reference>
<evidence type="ECO:0000256" key="7">
    <source>
        <dbReference type="ARBA" id="ARBA00023239"/>
    </source>
</evidence>
<feature type="binding site" evidence="8 10">
    <location>
        <position position="83"/>
    </location>
    <ligand>
        <name>substrate</name>
    </ligand>
</feature>
<feature type="binding site" evidence="8 10">
    <location>
        <position position="89"/>
    </location>
    <ligand>
        <name>substrate</name>
    </ligand>
</feature>
<evidence type="ECO:0000256" key="10">
    <source>
        <dbReference type="PIRSR" id="PIRSR001399-2"/>
    </source>
</evidence>
<dbReference type="PANTHER" id="PTHR21272:SF3">
    <property type="entry name" value="CATABOLIC 3-DEHYDROQUINASE"/>
    <property type="match status" value="1"/>
</dbReference>
<evidence type="ECO:0000256" key="1">
    <source>
        <dbReference type="ARBA" id="ARBA00001864"/>
    </source>
</evidence>
<evidence type="ECO:0000256" key="2">
    <source>
        <dbReference type="ARBA" id="ARBA00004902"/>
    </source>
</evidence>
<dbReference type="GO" id="GO:0009423">
    <property type="term" value="P:chorismate biosynthetic process"/>
    <property type="evidence" value="ECO:0007669"/>
    <property type="project" value="UniProtKB-UniRule"/>
</dbReference>
<evidence type="ECO:0000256" key="9">
    <source>
        <dbReference type="PIRSR" id="PIRSR001399-1"/>
    </source>
</evidence>
<dbReference type="GO" id="GO:0009073">
    <property type="term" value="P:aromatic amino acid family biosynthetic process"/>
    <property type="evidence" value="ECO:0007669"/>
    <property type="project" value="UniProtKB-KW"/>
</dbReference>
<dbReference type="EC" id="4.2.1.10" evidence="5 8"/>
<dbReference type="InterPro" id="IPR001874">
    <property type="entry name" value="DHquinase_II"/>
</dbReference>
<dbReference type="Proteomes" id="UP000310458">
    <property type="component" value="Unassembled WGS sequence"/>
</dbReference>
<dbReference type="InterPro" id="IPR018509">
    <property type="entry name" value="DHquinase_II_CS"/>
</dbReference>
<dbReference type="PIRSF" id="PIRSF001399">
    <property type="entry name" value="DHquinase_II"/>
    <property type="match status" value="1"/>
</dbReference>
<proteinExistence type="inferred from homology"/>
<dbReference type="EMBL" id="VAVZ01000001">
    <property type="protein sequence ID" value="TLQ01437.1"/>
    <property type="molecule type" value="Genomic_DNA"/>
</dbReference>
<dbReference type="OrthoDB" id="9790793at2"/>
<dbReference type="NCBIfam" id="NF003806">
    <property type="entry name" value="PRK05395.1-3"/>
    <property type="match status" value="1"/>
</dbReference>
<keyword evidence="7 8" id="KW-0456">Lyase</keyword>
<evidence type="ECO:0000256" key="3">
    <source>
        <dbReference type="ARBA" id="ARBA00011037"/>
    </source>
</evidence>
<comment type="caution">
    <text evidence="12">The sequence shown here is derived from an EMBL/GenBank/DDBJ whole genome shotgun (WGS) entry which is preliminary data.</text>
</comment>
<evidence type="ECO:0000313" key="13">
    <source>
        <dbReference type="Proteomes" id="UP000310458"/>
    </source>
</evidence>
<dbReference type="PROSITE" id="PS01029">
    <property type="entry name" value="DEHYDROQUINASE_II"/>
    <property type="match status" value="1"/>
</dbReference>
<protein>
    <recommendedName>
        <fullName evidence="5 8">3-dehydroquinate dehydratase</fullName>
        <shortName evidence="8">3-dehydroquinase</shortName>
        <ecNumber evidence="5 8">4.2.1.10</ecNumber>
    </recommendedName>
    <alternativeName>
        <fullName evidence="8">Type II DHQase</fullName>
    </alternativeName>
</protein>
<evidence type="ECO:0000256" key="5">
    <source>
        <dbReference type="ARBA" id="ARBA00012060"/>
    </source>
</evidence>
<comment type="subunit">
    <text evidence="4 8">Homododecamer.</text>
</comment>
<dbReference type="HAMAP" id="MF_00169">
    <property type="entry name" value="AroQ"/>
    <property type="match status" value="1"/>
</dbReference>
<dbReference type="InterPro" id="IPR036441">
    <property type="entry name" value="DHquinase_II_sf"/>
</dbReference>
<dbReference type="Pfam" id="PF01220">
    <property type="entry name" value="DHquinase_II"/>
    <property type="match status" value="1"/>
</dbReference>
<dbReference type="NCBIfam" id="NF003805">
    <property type="entry name" value="PRK05395.1-2"/>
    <property type="match status" value="1"/>
</dbReference>
<dbReference type="UniPathway" id="UPA00053">
    <property type="reaction ID" value="UER00086"/>
</dbReference>
<comment type="similarity">
    <text evidence="3 8">Belongs to the type-II 3-dehydroquinase family.</text>
</comment>
<feature type="site" description="Transition state stabilizer" evidence="8 11">
    <location>
        <position position="27"/>
    </location>
</feature>